<accession>A0A0D7W9V8</accession>
<name>A0A0D7W9V8_9FLAO</name>
<reference evidence="2 3" key="1">
    <citation type="journal article" date="2015" name="Antonie Van Leeuwenhoek">
        <title>Tamlana nanhaiensis sp. nov., isolated from surface seawater collected from the South China Sea.</title>
        <authorList>
            <person name="Liu X."/>
            <person name="Lai Q."/>
            <person name="Du Y."/>
            <person name="Li G."/>
            <person name="Sun F."/>
            <person name="Shao Z."/>
        </authorList>
    </citation>
    <scope>NUCLEOTIDE SEQUENCE [LARGE SCALE GENOMIC DNA]</scope>
    <source>
        <strain evidence="2 3">FHC16</strain>
    </source>
</reference>
<evidence type="ECO:0000259" key="1">
    <source>
        <dbReference type="Pfam" id="PF13648"/>
    </source>
</evidence>
<feature type="domain" description="Lipocalin-like" evidence="1">
    <location>
        <begin position="20"/>
        <end position="132"/>
    </location>
</feature>
<dbReference type="InterPro" id="IPR024311">
    <property type="entry name" value="Lipocalin-like"/>
</dbReference>
<protein>
    <recommendedName>
        <fullName evidence="1">Lipocalin-like domain-containing protein</fullName>
    </recommendedName>
</protein>
<dbReference type="PATRIC" id="fig|1382798.3.peg.359"/>
<sequence length="160" mass="17724">MLWSCSSDSENNTEQDTNALIGTWVAQDITNTGTATFDILGETITAPIEGQGYDVDFTLSFSENPDNYTTEGSFGLEISVTYLFQTMTERIDNQEFLGNGTWSKQGNTITIVENGETTILTIKELTSTRLILTGHETEDITEDGITYTSEFDLEASFIKQ</sequence>
<dbReference type="EMBL" id="JTDV01000001">
    <property type="protein sequence ID" value="KJD34542.1"/>
    <property type="molecule type" value="Genomic_DNA"/>
</dbReference>
<comment type="caution">
    <text evidence="2">The sequence shown here is derived from an EMBL/GenBank/DDBJ whole genome shotgun (WGS) entry which is preliminary data.</text>
</comment>
<evidence type="ECO:0000313" key="3">
    <source>
        <dbReference type="Proteomes" id="UP000032361"/>
    </source>
</evidence>
<gene>
    <name evidence="2" type="ORF">PK35_01780</name>
</gene>
<dbReference type="AlphaFoldDB" id="A0A0D7W9V8"/>
<dbReference type="Pfam" id="PF13648">
    <property type="entry name" value="Lipocalin_4"/>
    <property type="match status" value="1"/>
</dbReference>
<keyword evidence="3" id="KW-1185">Reference proteome</keyword>
<proteinExistence type="predicted"/>
<organism evidence="2 3">
    <name type="scientific">Neotamlana nanhaiensis</name>
    <dbReference type="NCBI Taxonomy" id="1382798"/>
    <lineage>
        <taxon>Bacteria</taxon>
        <taxon>Pseudomonadati</taxon>
        <taxon>Bacteroidota</taxon>
        <taxon>Flavobacteriia</taxon>
        <taxon>Flavobacteriales</taxon>
        <taxon>Flavobacteriaceae</taxon>
        <taxon>Neotamlana</taxon>
    </lineage>
</organism>
<evidence type="ECO:0000313" key="2">
    <source>
        <dbReference type="EMBL" id="KJD34542.1"/>
    </source>
</evidence>
<dbReference type="Proteomes" id="UP000032361">
    <property type="component" value="Unassembled WGS sequence"/>
</dbReference>